<dbReference type="AlphaFoldDB" id="A0A6L8KCD7"/>
<feature type="chain" id="PRO_5026891080" description="Secreted protein" evidence="2">
    <location>
        <begin position="22"/>
        <end position="135"/>
    </location>
</feature>
<dbReference type="RefSeq" id="WP_161007808.1">
    <property type="nucleotide sequence ID" value="NZ_WWCN01000010.1"/>
</dbReference>
<keyword evidence="1" id="KW-0812">Transmembrane</keyword>
<reference evidence="3 4" key="1">
    <citation type="submission" date="2019-12" db="EMBL/GenBank/DDBJ databases">
        <title>Novel species isolated from a subtropical stream in China.</title>
        <authorList>
            <person name="Lu H."/>
        </authorList>
    </citation>
    <scope>NUCLEOTIDE SEQUENCE [LARGE SCALE GENOMIC DNA]</scope>
    <source>
        <strain evidence="3 4">FT135W</strain>
    </source>
</reference>
<accession>A0A6L8KCD7</accession>
<evidence type="ECO:0008006" key="5">
    <source>
        <dbReference type="Google" id="ProtNLM"/>
    </source>
</evidence>
<protein>
    <recommendedName>
        <fullName evidence="5">Secreted protein</fullName>
    </recommendedName>
</protein>
<organism evidence="3 4">
    <name type="scientific">Duganella flavida</name>
    <dbReference type="NCBI Taxonomy" id="2692175"/>
    <lineage>
        <taxon>Bacteria</taxon>
        <taxon>Pseudomonadati</taxon>
        <taxon>Pseudomonadota</taxon>
        <taxon>Betaproteobacteria</taxon>
        <taxon>Burkholderiales</taxon>
        <taxon>Oxalobacteraceae</taxon>
        <taxon>Telluria group</taxon>
        <taxon>Duganella</taxon>
    </lineage>
</organism>
<keyword evidence="1" id="KW-1133">Transmembrane helix</keyword>
<keyword evidence="4" id="KW-1185">Reference proteome</keyword>
<evidence type="ECO:0000313" key="4">
    <source>
        <dbReference type="Proteomes" id="UP000479335"/>
    </source>
</evidence>
<dbReference type="EMBL" id="WWCN01000010">
    <property type="protein sequence ID" value="MYM24337.1"/>
    <property type="molecule type" value="Genomic_DNA"/>
</dbReference>
<keyword evidence="2" id="KW-0732">Signal</keyword>
<evidence type="ECO:0000256" key="1">
    <source>
        <dbReference type="SAM" id="Phobius"/>
    </source>
</evidence>
<feature type="signal peptide" evidence="2">
    <location>
        <begin position="1"/>
        <end position="21"/>
    </location>
</feature>
<dbReference type="Proteomes" id="UP000479335">
    <property type="component" value="Unassembled WGS sequence"/>
</dbReference>
<name>A0A6L8KCD7_9BURK</name>
<sequence length="135" mass="14034">MKHVVTAVVVSLLAYVLPADAQQAEPAPIPALDLSAKSPSATPVLTDEIIKKAVRETIAEEPHPPPAANQQAGVLRAGTVSMEERMSAAFDDAKVPDCLHGDALKLQPAYIGPIAVGGLLSLPWIVAAAARGKCR</sequence>
<evidence type="ECO:0000313" key="3">
    <source>
        <dbReference type="EMBL" id="MYM24337.1"/>
    </source>
</evidence>
<feature type="transmembrane region" description="Helical" evidence="1">
    <location>
        <begin position="110"/>
        <end position="130"/>
    </location>
</feature>
<proteinExistence type="predicted"/>
<gene>
    <name evidence="3" type="ORF">GTP46_16960</name>
</gene>
<comment type="caution">
    <text evidence="3">The sequence shown here is derived from an EMBL/GenBank/DDBJ whole genome shotgun (WGS) entry which is preliminary data.</text>
</comment>
<evidence type="ECO:0000256" key="2">
    <source>
        <dbReference type="SAM" id="SignalP"/>
    </source>
</evidence>
<keyword evidence="1" id="KW-0472">Membrane</keyword>